<dbReference type="eggNOG" id="COG1572">
    <property type="taxonomic scope" value="Bacteria"/>
</dbReference>
<evidence type="ECO:0000256" key="1">
    <source>
        <dbReference type="SAM" id="Phobius"/>
    </source>
</evidence>
<accession>Q2IGY7</accession>
<evidence type="ECO:0000313" key="3">
    <source>
        <dbReference type="EMBL" id="ABC83849.1"/>
    </source>
</evidence>
<feature type="transmembrane region" description="Helical" evidence="1">
    <location>
        <begin position="512"/>
        <end position="534"/>
    </location>
</feature>
<dbReference type="Pfam" id="PF13320">
    <property type="entry name" value="GH123_cat"/>
    <property type="match status" value="1"/>
</dbReference>
<evidence type="ECO:0000313" key="4">
    <source>
        <dbReference type="Proteomes" id="UP000001935"/>
    </source>
</evidence>
<organism evidence="3 4">
    <name type="scientific">Anaeromyxobacter dehalogenans (strain 2CP-C)</name>
    <dbReference type="NCBI Taxonomy" id="290397"/>
    <lineage>
        <taxon>Bacteria</taxon>
        <taxon>Pseudomonadati</taxon>
        <taxon>Myxococcota</taxon>
        <taxon>Myxococcia</taxon>
        <taxon>Myxococcales</taxon>
        <taxon>Cystobacterineae</taxon>
        <taxon>Anaeromyxobacteraceae</taxon>
        <taxon>Anaeromyxobacter</taxon>
    </lineage>
</organism>
<evidence type="ECO:0000259" key="2">
    <source>
        <dbReference type="Pfam" id="PF13320"/>
    </source>
</evidence>
<feature type="domain" description="Glycoside hydrolase 123 catalytic" evidence="2">
    <location>
        <begin position="347"/>
        <end position="440"/>
    </location>
</feature>
<protein>
    <recommendedName>
        <fullName evidence="2">Glycoside hydrolase 123 catalytic domain-containing protein</fullName>
    </recommendedName>
</protein>
<sequence length="539" mass="56655">MVITGAATGVRATTAGLTGPASLPARLYREAIINLASPSALDGGTGPWPDALVPDVDELAGERRNAFPFDVPAGESRAIWVELHVPPDAPAGDYAGSVRVTWDGGEATVPVTLTVWPFTLPSTASLKSAFGLSWGTLNTAHGVSGDALSALRARYGQLALDHRITLSRIDDGNRDLAHFASFFGPLFDGASAATLPGAQATSVEYLGGSSGYASWASFFQSRGWDDRLFQYTCDEPPLQCAWSDIPARAASARAVSPALRTLVTTTIQQADAAGVTPAIDVLVPVVNFLDDRAGERFAGPQRAAYDAFLAGSPRREVWTYQSCMSHGCGGTVDMGSPSDSDRYFTGWPSYMIDASAVRNRAMEWISFNHRVTGELYYETTMAYSHDPWANQWDFSGNGDGTLFYPGTPAKVGGTTQIPVASIRLKMIREGMEDYEYLKLLTDLGDGALAREISAALFPHPYDAEVSPADLLAARERIARRIVELGGGTPGSPGSGTGGGSVGGGGGLQAGVVAANGCGSGAGGLLALLGLVGALRRRRR</sequence>
<reference evidence="3" key="1">
    <citation type="submission" date="2006-01" db="EMBL/GenBank/DDBJ databases">
        <title>Complete sequence of Anaeromyxobacter dehalogenans 2CP-C.</title>
        <authorList>
            <consortium name="US DOE Joint Genome Institute"/>
            <person name="Copeland A."/>
            <person name="Lucas S."/>
            <person name="Lapidus A."/>
            <person name="Barry K."/>
            <person name="Detter J.C."/>
            <person name="Glavina T."/>
            <person name="Hammon N."/>
            <person name="Israni S."/>
            <person name="Pitluck S."/>
            <person name="Brettin T."/>
            <person name="Bruce D."/>
            <person name="Han C."/>
            <person name="Tapia R."/>
            <person name="Gilna P."/>
            <person name="Kiss H."/>
            <person name="Schmutz J."/>
            <person name="Larimer F."/>
            <person name="Land M."/>
            <person name="Kyrpides N."/>
            <person name="Anderson I."/>
            <person name="Sanford R.A."/>
            <person name="Ritalahti K.M."/>
            <person name="Thomas H.S."/>
            <person name="Kirby J.R."/>
            <person name="Zhulin I.B."/>
            <person name="Loeffler F.E."/>
            <person name="Richardson P."/>
        </authorList>
    </citation>
    <scope>NUCLEOTIDE SEQUENCE</scope>
    <source>
        <strain evidence="3">2CP-C</strain>
    </source>
</reference>
<dbReference type="InterPro" id="IPR025150">
    <property type="entry name" value="GH123_cat"/>
</dbReference>
<dbReference type="KEGG" id="ade:Adeh_4085"/>
<name>Q2IGY7_ANADE</name>
<proteinExistence type="predicted"/>
<dbReference type="HOGENOM" id="CLU_026146_0_0_7"/>
<dbReference type="Proteomes" id="UP000001935">
    <property type="component" value="Chromosome"/>
</dbReference>
<keyword evidence="1" id="KW-0812">Transmembrane</keyword>
<gene>
    <name evidence="3" type="ordered locus">Adeh_4085</name>
</gene>
<dbReference type="STRING" id="290397.Adeh_4085"/>
<keyword evidence="1" id="KW-1133">Transmembrane helix</keyword>
<dbReference type="AlphaFoldDB" id="Q2IGY7"/>
<keyword evidence="1" id="KW-0472">Membrane</keyword>
<dbReference type="EMBL" id="CP000251">
    <property type="protein sequence ID" value="ABC83849.1"/>
    <property type="molecule type" value="Genomic_DNA"/>
</dbReference>